<dbReference type="Pfam" id="PF00014">
    <property type="entry name" value="Kunitz_BPTI"/>
    <property type="match status" value="3"/>
</dbReference>
<dbReference type="PANTHER" id="PTHR10083">
    <property type="entry name" value="KUNITZ-TYPE PROTEASE INHIBITOR-RELATED"/>
    <property type="match status" value="1"/>
</dbReference>
<evidence type="ECO:0000256" key="1">
    <source>
        <dbReference type="ARBA" id="ARBA00022690"/>
    </source>
</evidence>
<accession>A0A224Y4H6</accession>
<keyword evidence="1" id="KW-0646">Protease inhibitor</keyword>
<organism evidence="6">
    <name type="scientific">Rhipicephalus zambeziensis</name>
    <dbReference type="NCBI Taxonomy" id="60191"/>
    <lineage>
        <taxon>Eukaryota</taxon>
        <taxon>Metazoa</taxon>
        <taxon>Ecdysozoa</taxon>
        <taxon>Arthropoda</taxon>
        <taxon>Chelicerata</taxon>
        <taxon>Arachnida</taxon>
        <taxon>Acari</taxon>
        <taxon>Parasitiformes</taxon>
        <taxon>Ixodida</taxon>
        <taxon>Ixodoidea</taxon>
        <taxon>Ixodidae</taxon>
        <taxon>Rhipicephalinae</taxon>
        <taxon>Rhipicephalus</taxon>
        <taxon>Rhipicephalus</taxon>
    </lineage>
</organism>
<feature type="domain" description="BPTI/Kunitz inhibitor" evidence="5">
    <location>
        <begin position="99"/>
        <end position="149"/>
    </location>
</feature>
<name>A0A224Y4H6_9ACAR</name>
<evidence type="ECO:0000256" key="4">
    <source>
        <dbReference type="SAM" id="SignalP"/>
    </source>
</evidence>
<dbReference type="EMBL" id="GFPF01000449">
    <property type="protein sequence ID" value="MAA11595.1"/>
    <property type="molecule type" value="Transcribed_RNA"/>
</dbReference>
<feature type="compositionally biased region" description="Polar residues" evidence="3">
    <location>
        <begin position="400"/>
        <end position="409"/>
    </location>
</feature>
<evidence type="ECO:0000256" key="3">
    <source>
        <dbReference type="SAM" id="MobiDB-lite"/>
    </source>
</evidence>
<feature type="region of interest" description="Disordered" evidence="3">
    <location>
        <begin position="213"/>
        <end position="477"/>
    </location>
</feature>
<feature type="compositionally biased region" description="Low complexity" evidence="3">
    <location>
        <begin position="427"/>
        <end position="460"/>
    </location>
</feature>
<evidence type="ECO:0000259" key="5">
    <source>
        <dbReference type="PROSITE" id="PS50279"/>
    </source>
</evidence>
<dbReference type="SUPFAM" id="SSF57362">
    <property type="entry name" value="BPTI-like"/>
    <property type="match status" value="3"/>
</dbReference>
<dbReference type="CDD" id="cd00109">
    <property type="entry name" value="Kunitz-type"/>
    <property type="match status" value="1"/>
</dbReference>
<dbReference type="GO" id="GO:0004867">
    <property type="term" value="F:serine-type endopeptidase inhibitor activity"/>
    <property type="evidence" value="ECO:0007669"/>
    <property type="project" value="UniProtKB-KW"/>
</dbReference>
<feature type="domain" description="BPTI/Kunitz inhibitor" evidence="5">
    <location>
        <begin position="159"/>
        <end position="209"/>
    </location>
</feature>
<feature type="compositionally biased region" description="Pro residues" evidence="3">
    <location>
        <begin position="290"/>
        <end position="305"/>
    </location>
</feature>
<protein>
    <submittedName>
        <fullName evidence="6">Pancreatic trypsin inhibitor</fullName>
    </submittedName>
</protein>
<keyword evidence="4" id="KW-0732">Signal</keyword>
<evidence type="ECO:0000256" key="2">
    <source>
        <dbReference type="ARBA" id="ARBA00022900"/>
    </source>
</evidence>
<dbReference type="InterPro" id="IPR020901">
    <property type="entry name" value="Prtase_inh_Kunz-CS"/>
</dbReference>
<feature type="compositionally biased region" description="Polar residues" evidence="3">
    <location>
        <begin position="308"/>
        <end position="324"/>
    </location>
</feature>
<feature type="compositionally biased region" description="Low complexity" evidence="3">
    <location>
        <begin position="280"/>
        <end position="289"/>
    </location>
</feature>
<feature type="domain" description="BPTI/Kunitz inhibitor" evidence="5">
    <location>
        <begin position="38"/>
        <end position="88"/>
    </location>
</feature>
<keyword evidence="2" id="KW-0722">Serine protease inhibitor</keyword>
<feature type="compositionally biased region" description="Pro residues" evidence="3">
    <location>
        <begin position="249"/>
        <end position="262"/>
    </location>
</feature>
<dbReference type="PROSITE" id="PS50279">
    <property type="entry name" value="BPTI_KUNITZ_2"/>
    <property type="match status" value="3"/>
</dbReference>
<feature type="chain" id="PRO_5012804636" evidence="4">
    <location>
        <begin position="20"/>
        <end position="477"/>
    </location>
</feature>
<dbReference type="SMART" id="SM00131">
    <property type="entry name" value="KU"/>
    <property type="match status" value="3"/>
</dbReference>
<feature type="signal peptide" evidence="4">
    <location>
        <begin position="1"/>
        <end position="19"/>
    </location>
</feature>
<feature type="compositionally biased region" description="Pro residues" evidence="3">
    <location>
        <begin position="383"/>
        <end position="394"/>
    </location>
</feature>
<dbReference type="InterPro" id="IPR050098">
    <property type="entry name" value="TFPI/VKTCI-like"/>
</dbReference>
<sequence length="477" mass="50776">MRPCYRCLVLVILIQYVCGFPKWGLSSKKPPPYRPSFCVTPPFNRDCVPLTSYWYYESTGKACVPMAAGYCSKSFNTFVSQKKCSEMCDPRAKVILQQCLKPPIIAPCGVPQYSWYYDDSTKSCKMYTHYGCKSNGNSFASEMKCQSVCLPKMKPTPLCSADPVRDMCLVKRKHFFFSFKNNTCMPFLKKGCGKGVNSFASLQRCMDTCSYNQSTTQKPQNELPPKGKPALQIPAGPVSPITPVGPTMPLTPPIAQGPPTPAVPNGKPVLPNMRNPEGKPSLTPSGSPVSPVPPKQPSQPIPAGKPVPSSTQISQGQPGSQFSPTPGVHSAQGIPTATPVMPSVPVPQSIPSPTLRPGAPAPTTHPTSTGKPIPLSPGQLASPPLPGPPVPSMPPMQSGKPINTGQASPPGTPLHPGNGSGVGPAVQQFPPTKPTQTNQPKQLGTGSSSYPSSFVPTSRSNQPKRAALPLRAGFHRK</sequence>
<dbReference type="Gene3D" id="4.10.410.10">
    <property type="entry name" value="Pancreatic trypsin inhibitor Kunitz domain"/>
    <property type="match status" value="3"/>
</dbReference>
<dbReference type="InterPro" id="IPR036880">
    <property type="entry name" value="Kunitz_BPTI_sf"/>
</dbReference>
<dbReference type="PROSITE" id="PS00280">
    <property type="entry name" value="BPTI_KUNITZ_1"/>
    <property type="match status" value="1"/>
</dbReference>
<evidence type="ECO:0000313" key="6">
    <source>
        <dbReference type="EMBL" id="MAA11595.1"/>
    </source>
</evidence>
<dbReference type="InterPro" id="IPR002223">
    <property type="entry name" value="Kunitz_BPTI"/>
</dbReference>
<proteinExistence type="predicted"/>
<reference evidence="6" key="1">
    <citation type="journal article" date="2017" name="Parasit. Vectors">
        <title>Sialotranscriptomics of Rhipicephalus zambeziensis reveals intricate expression profiles of secretory proteins and suggests tight temporal transcriptional regulation during blood-feeding.</title>
        <authorList>
            <person name="de Castro M.H."/>
            <person name="de Klerk D."/>
            <person name="Pienaar R."/>
            <person name="Rees D.J.G."/>
            <person name="Mans B.J."/>
        </authorList>
    </citation>
    <scope>NUCLEOTIDE SEQUENCE</scope>
    <source>
        <tissue evidence="6">Salivary glands</tissue>
    </source>
</reference>
<dbReference type="AlphaFoldDB" id="A0A224Y4H6"/>